<feature type="transmembrane region" description="Helical" evidence="7">
    <location>
        <begin position="370"/>
        <end position="399"/>
    </location>
</feature>
<keyword evidence="4 7" id="KW-1133">Transmembrane helix</keyword>
<feature type="compositionally biased region" description="Polar residues" evidence="6">
    <location>
        <begin position="487"/>
        <end position="507"/>
    </location>
</feature>
<reference evidence="8" key="1">
    <citation type="submission" date="2022-11" db="UniProtKB">
        <authorList>
            <consortium name="EnsemblMetazoa"/>
        </authorList>
    </citation>
    <scope>IDENTIFICATION</scope>
</reference>
<accession>A0A914A1P5</accession>
<evidence type="ECO:0000313" key="9">
    <source>
        <dbReference type="Proteomes" id="UP000887568"/>
    </source>
</evidence>
<dbReference type="PANTHER" id="PTHR19444">
    <property type="entry name" value="UNC-93 RELATED"/>
    <property type="match status" value="1"/>
</dbReference>
<dbReference type="InterPro" id="IPR010291">
    <property type="entry name" value="Ion_channel_UNC-93"/>
</dbReference>
<evidence type="ECO:0000256" key="3">
    <source>
        <dbReference type="ARBA" id="ARBA00022692"/>
    </source>
</evidence>
<comment type="similarity">
    <text evidence="2">Belongs to the unc-93 family.</text>
</comment>
<dbReference type="GO" id="GO:0016020">
    <property type="term" value="C:membrane"/>
    <property type="evidence" value="ECO:0007669"/>
    <property type="project" value="UniProtKB-SubCell"/>
</dbReference>
<feature type="transmembrane region" description="Helical" evidence="7">
    <location>
        <begin position="51"/>
        <end position="75"/>
    </location>
</feature>
<dbReference type="PANTHER" id="PTHR19444:SF13">
    <property type="entry name" value="PROTEIN UNC-93 HOMOLOG A"/>
    <property type="match status" value="1"/>
</dbReference>
<dbReference type="Pfam" id="PF05978">
    <property type="entry name" value="UNC-93"/>
    <property type="match status" value="1"/>
</dbReference>
<dbReference type="EnsemblMetazoa" id="XM_038201626.1">
    <property type="protein sequence ID" value="XP_038057554.1"/>
    <property type="gene ID" value="LOC119729109"/>
</dbReference>
<dbReference type="OrthoDB" id="78663at2759"/>
<feature type="transmembrane region" description="Helical" evidence="7">
    <location>
        <begin position="104"/>
        <end position="123"/>
    </location>
</feature>
<comment type="subcellular location">
    <subcellularLocation>
        <location evidence="1">Membrane</location>
        <topology evidence="1">Multi-pass membrane protein</topology>
    </subcellularLocation>
</comment>
<name>A0A914A1P5_PATMI</name>
<dbReference type="InterPro" id="IPR051951">
    <property type="entry name" value="UNC-93_regulatory"/>
</dbReference>
<evidence type="ECO:0000256" key="5">
    <source>
        <dbReference type="ARBA" id="ARBA00023136"/>
    </source>
</evidence>
<proteinExistence type="inferred from homology"/>
<keyword evidence="3 7" id="KW-0812">Transmembrane</keyword>
<feature type="transmembrane region" description="Helical" evidence="7">
    <location>
        <begin position="314"/>
        <end position="333"/>
    </location>
</feature>
<evidence type="ECO:0000256" key="4">
    <source>
        <dbReference type="ARBA" id="ARBA00022989"/>
    </source>
</evidence>
<feature type="transmembrane region" description="Helical" evidence="7">
    <location>
        <begin position="219"/>
        <end position="239"/>
    </location>
</feature>
<feature type="transmembrane region" description="Helical" evidence="7">
    <location>
        <begin position="345"/>
        <end position="364"/>
    </location>
</feature>
<dbReference type="InterPro" id="IPR036259">
    <property type="entry name" value="MFS_trans_sf"/>
</dbReference>
<dbReference type="Proteomes" id="UP000887568">
    <property type="component" value="Unplaced"/>
</dbReference>
<evidence type="ECO:0000313" key="8">
    <source>
        <dbReference type="EnsemblMetazoa" id="XP_038057554.1"/>
    </source>
</evidence>
<sequence length="507" mass="54860">MGNENDEVSLRRVTSRLQWKRFWILALCYFSCYTAFRGLRDLQSTLNNAEGMGLASLSLLNAFSAVAGLLVPAVIRLKLGTKWSVVLGIFLHILYIASNYYENAYLLLSAAVFPGIGAAFMWVSRGTYITTVAMELAAANQRNPAADTALLNSIFYGVSRMSTLSSNIISSLVFQKGWQFLESNQTANLASCGKHACGGDTTANTTGALVPPDQASRNLLVSIYLGLGVFSLVIAVAFLERVPPKAAPVINEEVTVVTLTTKEVFYSMMSAFRLMRRPRMLLLIPGLFFLGADMAFVSAHFTKFFVGCTQGIEAVGFIAVPLYIIGALGSPVMGRLIKYTGRAPVFFAGCAVYLALLIVMLVWAPESGKLWHLCVMASGLGFTRAAIPTVISTLLGLLFPDQKEAAFGNLCFWQSLGFAAISFIGVPQAICAVHVITVTIVVLVTVMALYGVLEFRVKGDKQRPRGQDEDNTAGSDSGSVKEENLGRQGSLSKIVNENHAFESQSNI</sequence>
<feature type="transmembrane region" description="Helical" evidence="7">
    <location>
        <begin position="81"/>
        <end position="97"/>
    </location>
</feature>
<evidence type="ECO:0000256" key="7">
    <source>
        <dbReference type="SAM" id="Phobius"/>
    </source>
</evidence>
<feature type="transmembrane region" description="Helical" evidence="7">
    <location>
        <begin position="280"/>
        <end position="302"/>
    </location>
</feature>
<feature type="transmembrane region" description="Helical" evidence="7">
    <location>
        <begin position="406"/>
        <end position="426"/>
    </location>
</feature>
<dbReference type="RefSeq" id="XP_038057554.1">
    <property type="nucleotide sequence ID" value="XM_038201626.1"/>
</dbReference>
<dbReference type="AlphaFoldDB" id="A0A914A1P5"/>
<feature type="region of interest" description="Disordered" evidence="6">
    <location>
        <begin position="461"/>
        <end position="507"/>
    </location>
</feature>
<feature type="transmembrane region" description="Helical" evidence="7">
    <location>
        <begin position="432"/>
        <end position="453"/>
    </location>
</feature>
<feature type="transmembrane region" description="Helical" evidence="7">
    <location>
        <begin position="22"/>
        <end position="39"/>
    </location>
</feature>
<evidence type="ECO:0000256" key="2">
    <source>
        <dbReference type="ARBA" id="ARBA00009172"/>
    </source>
</evidence>
<keyword evidence="5 7" id="KW-0472">Membrane</keyword>
<organism evidence="8 9">
    <name type="scientific">Patiria miniata</name>
    <name type="common">Bat star</name>
    <name type="synonym">Asterina miniata</name>
    <dbReference type="NCBI Taxonomy" id="46514"/>
    <lineage>
        <taxon>Eukaryota</taxon>
        <taxon>Metazoa</taxon>
        <taxon>Echinodermata</taxon>
        <taxon>Eleutherozoa</taxon>
        <taxon>Asterozoa</taxon>
        <taxon>Asteroidea</taxon>
        <taxon>Valvatacea</taxon>
        <taxon>Valvatida</taxon>
        <taxon>Asterinidae</taxon>
        <taxon>Patiria</taxon>
    </lineage>
</organism>
<dbReference type="GeneID" id="119729109"/>
<evidence type="ECO:0000256" key="1">
    <source>
        <dbReference type="ARBA" id="ARBA00004141"/>
    </source>
</evidence>
<dbReference type="SUPFAM" id="SSF103473">
    <property type="entry name" value="MFS general substrate transporter"/>
    <property type="match status" value="1"/>
</dbReference>
<protein>
    <submittedName>
        <fullName evidence="8">Uncharacterized protein</fullName>
    </submittedName>
</protein>
<evidence type="ECO:0000256" key="6">
    <source>
        <dbReference type="SAM" id="MobiDB-lite"/>
    </source>
</evidence>
<dbReference type="Gene3D" id="1.20.1250.20">
    <property type="entry name" value="MFS general substrate transporter like domains"/>
    <property type="match status" value="2"/>
</dbReference>
<keyword evidence="9" id="KW-1185">Reference proteome</keyword>